<reference evidence="1" key="1">
    <citation type="submission" date="2021-02" db="EMBL/GenBank/DDBJ databases">
        <authorList>
            <consortium name="DOE Joint Genome Institute"/>
            <person name="Ahrendt S."/>
            <person name="Looney B.P."/>
            <person name="Miyauchi S."/>
            <person name="Morin E."/>
            <person name="Drula E."/>
            <person name="Courty P.E."/>
            <person name="Chicoki N."/>
            <person name="Fauchery L."/>
            <person name="Kohler A."/>
            <person name="Kuo A."/>
            <person name="Labutti K."/>
            <person name="Pangilinan J."/>
            <person name="Lipzen A."/>
            <person name="Riley R."/>
            <person name="Andreopoulos W."/>
            <person name="He G."/>
            <person name="Johnson J."/>
            <person name="Barry K.W."/>
            <person name="Grigoriev I.V."/>
            <person name="Nagy L."/>
            <person name="Hibbett D."/>
            <person name="Henrissat B."/>
            <person name="Matheny P.B."/>
            <person name="Labbe J."/>
            <person name="Martin F."/>
        </authorList>
    </citation>
    <scope>NUCLEOTIDE SEQUENCE</scope>
    <source>
        <strain evidence="1">FP105234-sp</strain>
    </source>
</reference>
<sequence>MLENRDVPCGMRTATVGDDISPAAQRPESCHTVWLTLTYSLIFYTSVLPLSIILVSSRPSTPPCLETRHPSTTSPPPLCIPELPTEVAAGPTFGCSLFSAAAKSRSPAINSLCSSTRGSFSSYLVVSWNPWAGQRCHTTLQVLTWLYRLDRPAFAPCAPSSLASLPAKRRVGRGLLITTAKQRTLLAPFRVLKPPRNLRVFIGV</sequence>
<reference evidence="1" key="2">
    <citation type="journal article" date="2022" name="New Phytol.">
        <title>Evolutionary transition to the ectomycorrhizal habit in the genomes of a hyperdiverse lineage of mushroom-forming fungi.</title>
        <authorList>
            <person name="Looney B."/>
            <person name="Miyauchi S."/>
            <person name="Morin E."/>
            <person name="Drula E."/>
            <person name="Courty P.E."/>
            <person name="Kohler A."/>
            <person name="Kuo A."/>
            <person name="LaButti K."/>
            <person name="Pangilinan J."/>
            <person name="Lipzen A."/>
            <person name="Riley R."/>
            <person name="Andreopoulos W."/>
            <person name="He G."/>
            <person name="Johnson J."/>
            <person name="Nolan M."/>
            <person name="Tritt A."/>
            <person name="Barry K.W."/>
            <person name="Grigoriev I.V."/>
            <person name="Nagy L.G."/>
            <person name="Hibbett D."/>
            <person name="Henrissat B."/>
            <person name="Matheny P.B."/>
            <person name="Labbe J."/>
            <person name="Martin F.M."/>
        </authorList>
    </citation>
    <scope>NUCLEOTIDE SEQUENCE</scope>
    <source>
        <strain evidence="1">FP105234-sp</strain>
    </source>
</reference>
<gene>
    <name evidence="1" type="ORF">FA95DRAFT_321803</name>
</gene>
<organism evidence="1 2">
    <name type="scientific">Auriscalpium vulgare</name>
    <dbReference type="NCBI Taxonomy" id="40419"/>
    <lineage>
        <taxon>Eukaryota</taxon>
        <taxon>Fungi</taxon>
        <taxon>Dikarya</taxon>
        <taxon>Basidiomycota</taxon>
        <taxon>Agaricomycotina</taxon>
        <taxon>Agaricomycetes</taxon>
        <taxon>Russulales</taxon>
        <taxon>Auriscalpiaceae</taxon>
        <taxon>Auriscalpium</taxon>
    </lineage>
</organism>
<evidence type="ECO:0000313" key="2">
    <source>
        <dbReference type="Proteomes" id="UP000814033"/>
    </source>
</evidence>
<protein>
    <submittedName>
        <fullName evidence="1">Uncharacterized protein</fullName>
    </submittedName>
</protein>
<dbReference type="Proteomes" id="UP000814033">
    <property type="component" value="Unassembled WGS sequence"/>
</dbReference>
<name>A0ACB8S641_9AGAM</name>
<dbReference type="EMBL" id="MU275853">
    <property type="protein sequence ID" value="KAI0051361.1"/>
    <property type="molecule type" value="Genomic_DNA"/>
</dbReference>
<proteinExistence type="predicted"/>
<keyword evidence="2" id="KW-1185">Reference proteome</keyword>
<comment type="caution">
    <text evidence="1">The sequence shown here is derived from an EMBL/GenBank/DDBJ whole genome shotgun (WGS) entry which is preliminary data.</text>
</comment>
<evidence type="ECO:0000313" key="1">
    <source>
        <dbReference type="EMBL" id="KAI0051361.1"/>
    </source>
</evidence>
<accession>A0ACB8S641</accession>